<name>A0A243AQA4_BACTU</name>
<dbReference type="Pfam" id="PF09951">
    <property type="entry name" value="Imm33"/>
    <property type="match status" value="1"/>
</dbReference>
<sequence>MNQKKPIEFIEKAGACIVSKNIINETGKLKWILREQSIDAVDNGWRFFSEIDDDDYINNPDNLVVCDFNTVANIEPAILGIYELPIGSDLQLVSEKGKIRFVDNLTGKEV</sequence>
<organism evidence="2 3">
    <name type="scientific">Bacillus thuringiensis serovar navarrensis</name>
    <dbReference type="NCBI Taxonomy" id="339658"/>
    <lineage>
        <taxon>Bacteria</taxon>
        <taxon>Bacillati</taxon>
        <taxon>Bacillota</taxon>
        <taxon>Bacilli</taxon>
        <taxon>Bacillales</taxon>
        <taxon>Bacillaceae</taxon>
        <taxon>Bacillus</taxon>
        <taxon>Bacillus cereus group</taxon>
    </lineage>
</organism>
<feature type="domain" description="Immunity protein Imm33" evidence="1">
    <location>
        <begin position="16"/>
        <end position="100"/>
    </location>
</feature>
<dbReference type="RefSeq" id="WP_088030947.1">
    <property type="nucleotide sequence ID" value="NZ_NFDG01000019.1"/>
</dbReference>
<evidence type="ECO:0000313" key="3">
    <source>
        <dbReference type="Proteomes" id="UP000194860"/>
    </source>
</evidence>
<dbReference type="AlphaFoldDB" id="A0A243AQA4"/>
<dbReference type="Proteomes" id="UP000194860">
    <property type="component" value="Unassembled WGS sequence"/>
</dbReference>
<gene>
    <name evidence="2" type="ORF">BK732_02955</name>
</gene>
<evidence type="ECO:0000259" key="1">
    <source>
        <dbReference type="Pfam" id="PF09951"/>
    </source>
</evidence>
<evidence type="ECO:0000313" key="2">
    <source>
        <dbReference type="EMBL" id="OTY28607.1"/>
    </source>
</evidence>
<reference evidence="2 3" key="1">
    <citation type="submission" date="2016-10" db="EMBL/GenBank/DDBJ databases">
        <title>Comparative genomics of Bacillus thuringiensis reveals a path to pathogens against multiple invertebrate hosts.</title>
        <authorList>
            <person name="Zheng J."/>
            <person name="Gao Q."/>
            <person name="Liu H."/>
            <person name="Peng D."/>
            <person name="Ruan L."/>
            <person name="Sun M."/>
        </authorList>
    </citation>
    <scope>NUCLEOTIDE SEQUENCE [LARGE SCALE GENOMIC DNA]</scope>
    <source>
        <strain evidence="2">BGSC 4BM1</strain>
    </source>
</reference>
<proteinExistence type="predicted"/>
<protein>
    <recommendedName>
        <fullName evidence="1">Immunity protein Imm33 domain-containing protein</fullName>
    </recommendedName>
</protein>
<dbReference type="PANTHER" id="PTHR38743">
    <property type="entry name" value="SIMILAR TO GLYOXYLASE I FAMILY PROTEIN"/>
    <property type="match status" value="1"/>
</dbReference>
<dbReference type="InterPro" id="IPR018689">
    <property type="entry name" value="Imm33_dom"/>
</dbReference>
<dbReference type="EMBL" id="NFDG01000019">
    <property type="protein sequence ID" value="OTY28607.1"/>
    <property type="molecule type" value="Genomic_DNA"/>
</dbReference>
<accession>A0A243AQA4</accession>
<comment type="caution">
    <text evidence="2">The sequence shown here is derived from an EMBL/GenBank/DDBJ whole genome shotgun (WGS) entry which is preliminary data.</text>
</comment>
<dbReference type="PANTHER" id="PTHR38743:SF2">
    <property type="entry name" value="DUF2185 DOMAIN-CONTAINING PROTEIN"/>
    <property type="match status" value="1"/>
</dbReference>